<evidence type="ECO:0000313" key="3">
    <source>
        <dbReference type="Proteomes" id="UP001371456"/>
    </source>
</evidence>
<accession>A0AAN8XYE4</accession>
<keyword evidence="3" id="KW-1185">Reference proteome</keyword>
<protein>
    <submittedName>
        <fullName evidence="2">Uncharacterized protein</fullName>
    </submittedName>
</protein>
<dbReference type="Gene3D" id="1.25.40.540">
    <property type="entry name" value="TAP42-like family"/>
    <property type="match status" value="1"/>
</dbReference>
<feature type="region of interest" description="Disordered" evidence="1">
    <location>
        <begin position="94"/>
        <end position="119"/>
    </location>
</feature>
<evidence type="ECO:0000256" key="1">
    <source>
        <dbReference type="SAM" id="MobiDB-lite"/>
    </source>
</evidence>
<dbReference type="GO" id="GO:0005829">
    <property type="term" value="C:cytosol"/>
    <property type="evidence" value="ECO:0007669"/>
    <property type="project" value="TreeGrafter"/>
</dbReference>
<reference evidence="2 3" key="1">
    <citation type="submission" date="2024-02" db="EMBL/GenBank/DDBJ databases">
        <title>de novo genome assembly of Solanum bulbocastanum strain 11H21.</title>
        <authorList>
            <person name="Hosaka A.J."/>
        </authorList>
    </citation>
    <scope>NUCLEOTIDE SEQUENCE [LARGE SCALE GENOMIC DNA]</scope>
    <source>
        <tissue evidence="2">Young leaves</tissue>
    </source>
</reference>
<dbReference type="EMBL" id="JBANQN010000012">
    <property type="protein sequence ID" value="KAK6772674.1"/>
    <property type="molecule type" value="Genomic_DNA"/>
</dbReference>
<dbReference type="GO" id="GO:0035303">
    <property type="term" value="P:regulation of dephosphorylation"/>
    <property type="evidence" value="ECO:0007669"/>
    <property type="project" value="TreeGrafter"/>
</dbReference>
<dbReference type="Pfam" id="PF04177">
    <property type="entry name" value="TAP42"/>
    <property type="match status" value="1"/>
</dbReference>
<dbReference type="GO" id="GO:0009966">
    <property type="term" value="P:regulation of signal transduction"/>
    <property type="evidence" value="ECO:0007669"/>
    <property type="project" value="InterPro"/>
</dbReference>
<feature type="compositionally biased region" description="Polar residues" evidence="1">
    <location>
        <begin position="101"/>
        <end position="110"/>
    </location>
</feature>
<organism evidence="2 3">
    <name type="scientific">Solanum bulbocastanum</name>
    <name type="common">Wild potato</name>
    <dbReference type="NCBI Taxonomy" id="147425"/>
    <lineage>
        <taxon>Eukaryota</taxon>
        <taxon>Viridiplantae</taxon>
        <taxon>Streptophyta</taxon>
        <taxon>Embryophyta</taxon>
        <taxon>Tracheophyta</taxon>
        <taxon>Spermatophyta</taxon>
        <taxon>Magnoliopsida</taxon>
        <taxon>eudicotyledons</taxon>
        <taxon>Gunneridae</taxon>
        <taxon>Pentapetalae</taxon>
        <taxon>asterids</taxon>
        <taxon>lamiids</taxon>
        <taxon>Solanales</taxon>
        <taxon>Solanaceae</taxon>
        <taxon>Solanoideae</taxon>
        <taxon>Solaneae</taxon>
        <taxon>Solanum</taxon>
    </lineage>
</organism>
<dbReference type="PANTHER" id="PTHR10933:SF9">
    <property type="entry name" value="IMMUNOGLOBULIN-BINDING PROTEIN 1"/>
    <property type="match status" value="1"/>
</dbReference>
<dbReference type="Proteomes" id="UP001371456">
    <property type="component" value="Unassembled WGS sequence"/>
</dbReference>
<dbReference type="AlphaFoldDB" id="A0AAN8XYE4"/>
<name>A0AAN8XYE4_SOLBU</name>
<dbReference type="PANTHER" id="PTHR10933">
    <property type="entry name" value="IMMUNOGLOBULIN-BINDING PROTEIN 1"/>
    <property type="match status" value="1"/>
</dbReference>
<gene>
    <name evidence="2" type="ORF">RDI58_027912</name>
</gene>
<sequence>MEANVTMFHVPYYLAELTEKVAEDGRIKVLKASQAKLKEFISFCETMELDPEEEMETSKQGGANTFADRRAKKISRFKLQRAAESKLLELKEWKEHRGRSTKASSLSTPVESGEDDVLDVDGDKESEAWLTTISLALSF</sequence>
<dbReference type="GO" id="GO:0051721">
    <property type="term" value="F:protein phosphatase 2A binding"/>
    <property type="evidence" value="ECO:0007669"/>
    <property type="project" value="TreeGrafter"/>
</dbReference>
<evidence type="ECO:0000313" key="2">
    <source>
        <dbReference type="EMBL" id="KAK6772674.1"/>
    </source>
</evidence>
<dbReference type="InterPro" id="IPR007304">
    <property type="entry name" value="TAP46-like"/>
</dbReference>
<dbReference type="InterPro" id="IPR038511">
    <property type="entry name" value="TAP42/TAP46-like_sf"/>
</dbReference>
<proteinExistence type="predicted"/>
<comment type="caution">
    <text evidence="2">The sequence shown here is derived from an EMBL/GenBank/DDBJ whole genome shotgun (WGS) entry which is preliminary data.</text>
</comment>